<dbReference type="GO" id="GO:0034204">
    <property type="term" value="P:lipid translocation"/>
    <property type="evidence" value="ECO:0007669"/>
    <property type="project" value="TreeGrafter"/>
</dbReference>
<evidence type="ECO:0000256" key="7">
    <source>
        <dbReference type="ARBA" id="ARBA00023136"/>
    </source>
</evidence>
<comment type="similarity">
    <text evidence="9">Belongs to the MurJ/MviN family.</text>
</comment>
<accession>A0A1H2YRH8</accession>
<dbReference type="RefSeq" id="WP_090298640.1">
    <property type="nucleotide sequence ID" value="NZ_FNKI01000005.1"/>
</dbReference>
<feature type="transmembrane region" description="Helical" evidence="10">
    <location>
        <begin position="170"/>
        <end position="192"/>
    </location>
</feature>
<keyword evidence="6 10" id="KW-1133">Transmembrane helix</keyword>
<name>A0A1H2YRH8_9FLAO</name>
<feature type="transmembrane region" description="Helical" evidence="10">
    <location>
        <begin position="101"/>
        <end position="129"/>
    </location>
</feature>
<feature type="transmembrane region" description="Helical" evidence="10">
    <location>
        <begin position="366"/>
        <end position="384"/>
    </location>
</feature>
<keyword evidence="12" id="KW-1185">Reference proteome</keyword>
<evidence type="ECO:0000256" key="5">
    <source>
        <dbReference type="ARBA" id="ARBA00022984"/>
    </source>
</evidence>
<feature type="transmembrane region" description="Helical" evidence="10">
    <location>
        <begin position="391"/>
        <end position="410"/>
    </location>
</feature>
<sequence length="449" mass="50745">MVIKKISGLIKKYSGPSNIGLIRNIVLVGGIAFLVKIASFYKETVIASEIGLSELLDTFFLALIVPTFVQQVFINSLKNLFVPNYITEQTNGENIKSFQSLAFLLVIGLAIALSILSLVFIEFFLYYVFPNHEETYYDLIKMQFYYVLPCLFFWGLTNFMAGLIEIANKFLVTSISAIFPAITTIFCLKFFSDVLKEKVLSVGLLSGCILSFLFILFFALKYKVLHLGKPKFSENSRMMIKQFPPKVSSGLLSGLNNFVDQFFAAQLVVGSIAALNYGKKIPAFLVGILILALGNVLLPHFSKLTNQNMVKAFKQLFKILKVLFIVTLFAAIFLILGSYEIIALLFERNEFTSEDTLIVADIQKIALIYVPFYLCTLVTVKFLTAINKNVFMAWASLWNLILNLVLNYIFIKLYGLYGLMLSTTCVYILNSFIYVGFTIGQYRLHLKNE</sequence>
<feature type="transmembrane region" description="Helical" evidence="10">
    <location>
        <begin position="322"/>
        <end position="346"/>
    </location>
</feature>
<evidence type="ECO:0000256" key="1">
    <source>
        <dbReference type="ARBA" id="ARBA00004651"/>
    </source>
</evidence>
<keyword evidence="3 10" id="KW-0812">Transmembrane</keyword>
<feature type="transmembrane region" description="Helical" evidence="10">
    <location>
        <begin position="144"/>
        <end position="163"/>
    </location>
</feature>
<evidence type="ECO:0000256" key="8">
    <source>
        <dbReference type="ARBA" id="ARBA00060041"/>
    </source>
</evidence>
<dbReference type="InterPro" id="IPR004268">
    <property type="entry name" value="MurJ"/>
</dbReference>
<dbReference type="PRINTS" id="PR01806">
    <property type="entry name" value="VIRFACTRMVIN"/>
</dbReference>
<dbReference type="AlphaFoldDB" id="A0A1H2YRH8"/>
<feature type="transmembrane region" description="Helical" evidence="10">
    <location>
        <begin position="416"/>
        <end position="437"/>
    </location>
</feature>
<evidence type="ECO:0000256" key="9">
    <source>
        <dbReference type="ARBA" id="ARBA00061532"/>
    </source>
</evidence>
<keyword evidence="7 10" id="KW-0472">Membrane</keyword>
<evidence type="ECO:0000256" key="4">
    <source>
        <dbReference type="ARBA" id="ARBA00022960"/>
    </source>
</evidence>
<comment type="subcellular location">
    <subcellularLocation>
        <location evidence="1">Cell membrane</location>
        <topology evidence="1">Multi-pass membrane protein</topology>
    </subcellularLocation>
</comment>
<evidence type="ECO:0000256" key="6">
    <source>
        <dbReference type="ARBA" id="ARBA00022989"/>
    </source>
</evidence>
<dbReference type="GO" id="GO:0008360">
    <property type="term" value="P:regulation of cell shape"/>
    <property type="evidence" value="ECO:0007669"/>
    <property type="project" value="UniProtKB-KW"/>
</dbReference>
<keyword evidence="4" id="KW-0133">Cell shape</keyword>
<feature type="transmembrane region" description="Helical" evidence="10">
    <location>
        <begin position="59"/>
        <end position="81"/>
    </location>
</feature>
<reference evidence="12" key="1">
    <citation type="submission" date="2016-10" db="EMBL/GenBank/DDBJ databases">
        <authorList>
            <person name="Varghese N."/>
            <person name="Submissions S."/>
        </authorList>
    </citation>
    <scope>NUCLEOTIDE SEQUENCE [LARGE SCALE GENOMIC DNA]</scope>
    <source>
        <strain evidence="12">DSM 25030</strain>
    </source>
</reference>
<dbReference type="PANTHER" id="PTHR47019">
    <property type="entry name" value="LIPID II FLIPPASE MURJ"/>
    <property type="match status" value="1"/>
</dbReference>
<feature type="transmembrane region" description="Helical" evidence="10">
    <location>
        <begin position="198"/>
        <end position="220"/>
    </location>
</feature>
<dbReference type="GO" id="GO:0009252">
    <property type="term" value="P:peptidoglycan biosynthetic process"/>
    <property type="evidence" value="ECO:0007669"/>
    <property type="project" value="UniProtKB-KW"/>
</dbReference>
<comment type="function">
    <text evidence="8">Involved in peptidoglycan biosynthesis. Transports lipid-linked peptidoglycan precursors from the inner to the outer leaflet of the cytoplasmic membrane.</text>
</comment>
<dbReference type="PANTHER" id="PTHR47019:SF1">
    <property type="entry name" value="LIPID II FLIPPASE MURJ"/>
    <property type="match status" value="1"/>
</dbReference>
<gene>
    <name evidence="11" type="ORF">SAMN04487892_3176</name>
</gene>
<dbReference type="EMBL" id="FNMY01000006">
    <property type="protein sequence ID" value="SDX07625.1"/>
    <property type="molecule type" value="Genomic_DNA"/>
</dbReference>
<feature type="transmembrane region" description="Helical" evidence="10">
    <location>
        <begin position="281"/>
        <end position="301"/>
    </location>
</feature>
<dbReference type="GO" id="GO:0015648">
    <property type="term" value="F:lipid-linked peptidoglycan transporter activity"/>
    <property type="evidence" value="ECO:0007669"/>
    <property type="project" value="TreeGrafter"/>
</dbReference>
<evidence type="ECO:0000256" key="10">
    <source>
        <dbReference type="SAM" id="Phobius"/>
    </source>
</evidence>
<keyword evidence="5" id="KW-0573">Peptidoglycan synthesis</keyword>
<dbReference type="InterPro" id="IPR051050">
    <property type="entry name" value="Lipid_II_flippase_MurJ/MviN"/>
</dbReference>
<dbReference type="Pfam" id="PF03023">
    <property type="entry name" value="MurJ"/>
    <property type="match status" value="1"/>
</dbReference>
<protein>
    <submittedName>
        <fullName evidence="11">Putative peptidoglycan lipid II flippase</fullName>
    </submittedName>
</protein>
<evidence type="ECO:0000256" key="2">
    <source>
        <dbReference type="ARBA" id="ARBA00022475"/>
    </source>
</evidence>
<keyword evidence="2" id="KW-1003">Cell membrane</keyword>
<evidence type="ECO:0000313" key="11">
    <source>
        <dbReference type="EMBL" id="SDX07625.1"/>
    </source>
</evidence>
<evidence type="ECO:0000313" key="12">
    <source>
        <dbReference type="Proteomes" id="UP000199592"/>
    </source>
</evidence>
<dbReference type="GO" id="GO:0005886">
    <property type="term" value="C:plasma membrane"/>
    <property type="evidence" value="ECO:0007669"/>
    <property type="project" value="UniProtKB-SubCell"/>
</dbReference>
<dbReference type="Proteomes" id="UP000199592">
    <property type="component" value="Unassembled WGS sequence"/>
</dbReference>
<proteinExistence type="inferred from homology"/>
<organism evidence="11 12">
    <name type="scientific">Flagellimonas zhangzhouensis</name>
    <dbReference type="NCBI Taxonomy" id="1073328"/>
    <lineage>
        <taxon>Bacteria</taxon>
        <taxon>Pseudomonadati</taxon>
        <taxon>Bacteroidota</taxon>
        <taxon>Flavobacteriia</taxon>
        <taxon>Flavobacteriales</taxon>
        <taxon>Flavobacteriaceae</taxon>
        <taxon>Flagellimonas</taxon>
    </lineage>
</organism>
<feature type="transmembrane region" description="Helical" evidence="10">
    <location>
        <begin position="21"/>
        <end position="39"/>
    </location>
</feature>
<dbReference type="OrthoDB" id="9786339at2"/>
<dbReference type="STRING" id="1073328.SAMN05216294_3087"/>
<evidence type="ECO:0000256" key="3">
    <source>
        <dbReference type="ARBA" id="ARBA00022692"/>
    </source>
</evidence>